<proteinExistence type="predicted"/>
<feature type="transmembrane region" description="Helical" evidence="1">
    <location>
        <begin position="181"/>
        <end position="200"/>
    </location>
</feature>
<dbReference type="Proteomes" id="UP000177955">
    <property type="component" value="Unassembled WGS sequence"/>
</dbReference>
<dbReference type="AlphaFoldDB" id="A0A1F4W367"/>
<keyword evidence="1" id="KW-0472">Membrane</keyword>
<reference evidence="2 3" key="1">
    <citation type="journal article" date="2016" name="Nat. Commun.">
        <title>Thousands of microbial genomes shed light on interconnected biogeochemical processes in an aquifer system.</title>
        <authorList>
            <person name="Anantharaman K."/>
            <person name="Brown C.T."/>
            <person name="Hug L.A."/>
            <person name="Sharon I."/>
            <person name="Castelle C.J."/>
            <person name="Probst A.J."/>
            <person name="Thomas B.C."/>
            <person name="Singh A."/>
            <person name="Wilkins M.J."/>
            <person name="Karaoz U."/>
            <person name="Brodie E.L."/>
            <person name="Williams K.H."/>
            <person name="Hubbard S.S."/>
            <person name="Banfield J.F."/>
        </authorList>
    </citation>
    <scope>NUCLEOTIDE SEQUENCE [LARGE SCALE GENOMIC DNA]</scope>
</reference>
<name>A0A1F4W367_UNCKA</name>
<comment type="caution">
    <text evidence="2">The sequence shown here is derived from an EMBL/GenBank/DDBJ whole genome shotgun (WGS) entry which is preliminary data.</text>
</comment>
<feature type="transmembrane region" description="Helical" evidence="1">
    <location>
        <begin position="303"/>
        <end position="323"/>
    </location>
</feature>
<sequence>MYSTFSNIRESFKLAWKHKMLWILVMLVGGGFSFNASNVSSGIEKSSQKETPQIETNPANKLPSLEGKYNLSPENVVTDNNVNKVLGIAQERVEAMPSVSSLLPKNFNSAAVTIFMLALLVIIFWSIVSFLTSVWASGGLYSGLLKACNSEAYDFKDLGNAGKGNWKRYLKLAIYFIYKRLLSLIPFLIIGGGFATVVVWRLGSVLIGILGVAGLIALVWVLIYNIRLYFVGEFALRSIIADNVPTKATFNLGWKYYKTRPGKSLKLFFALMFVLPIFTLIVFLPTLLLGGITAFLVNQEASFFIIGLIGFLAGVIGLATILVSTPYVRTVSGFSWTHLFLFTKESFEIKPDVDPVAFMYKPEESNGQI</sequence>
<protein>
    <submittedName>
        <fullName evidence="2">Uncharacterized protein</fullName>
    </submittedName>
</protein>
<keyword evidence="1" id="KW-0812">Transmembrane</keyword>
<evidence type="ECO:0000313" key="2">
    <source>
        <dbReference type="EMBL" id="OGC63857.1"/>
    </source>
</evidence>
<gene>
    <name evidence="2" type="ORF">A2399_02920</name>
</gene>
<feature type="transmembrane region" description="Helical" evidence="1">
    <location>
        <begin position="110"/>
        <end position="136"/>
    </location>
</feature>
<feature type="transmembrane region" description="Helical" evidence="1">
    <location>
        <begin position="206"/>
        <end position="230"/>
    </location>
</feature>
<organism evidence="2 3">
    <name type="scientific">candidate division WWE3 bacterium RIFOXYB1_FULL_42_27</name>
    <dbReference type="NCBI Taxonomy" id="1802638"/>
    <lineage>
        <taxon>Bacteria</taxon>
        <taxon>Katanobacteria</taxon>
    </lineage>
</organism>
<feature type="transmembrane region" description="Helical" evidence="1">
    <location>
        <begin position="267"/>
        <end position="297"/>
    </location>
</feature>
<evidence type="ECO:0000313" key="3">
    <source>
        <dbReference type="Proteomes" id="UP000177955"/>
    </source>
</evidence>
<feature type="transmembrane region" description="Helical" evidence="1">
    <location>
        <begin position="20"/>
        <end position="37"/>
    </location>
</feature>
<accession>A0A1F4W367</accession>
<evidence type="ECO:0000256" key="1">
    <source>
        <dbReference type="SAM" id="Phobius"/>
    </source>
</evidence>
<dbReference type="EMBL" id="MEVV01000006">
    <property type="protein sequence ID" value="OGC63857.1"/>
    <property type="molecule type" value="Genomic_DNA"/>
</dbReference>
<keyword evidence="1" id="KW-1133">Transmembrane helix</keyword>